<evidence type="ECO:0000313" key="7">
    <source>
        <dbReference type="EMBL" id="MFD1846101.1"/>
    </source>
</evidence>
<protein>
    <submittedName>
        <fullName evidence="7">Energy-coupling factor transporter transmembrane component T family protein</fullName>
    </submittedName>
</protein>
<organism evidence="7 8">
    <name type="scientific">Arthrobacter flavus</name>
    <dbReference type="NCBI Taxonomy" id="95172"/>
    <lineage>
        <taxon>Bacteria</taxon>
        <taxon>Bacillati</taxon>
        <taxon>Actinomycetota</taxon>
        <taxon>Actinomycetes</taxon>
        <taxon>Micrococcales</taxon>
        <taxon>Micrococcaceae</taxon>
        <taxon>Arthrobacter</taxon>
    </lineage>
</organism>
<dbReference type="RefSeq" id="WP_343880175.1">
    <property type="nucleotide sequence ID" value="NZ_BAAAIJ010000047.1"/>
</dbReference>
<sequence length="267" mass="28316">MSVDVLTPHLTGRLLTRANPLSKLFAAVLVTVVVMLSIDWVSAAVVLGSELLLLPLLGISAWQLLKRTWPLVLAAVVAAYGTALLAEKTGAVLLEFGPILLTQDSVNSGLAIGLRGLAIALPGIFLLTTTDPTDLADALAQKLRMPHRFVLGALAGLRLVGLLVDEWRTLGLARHARGVGFEGNPVARLRNFLGQGFGLIVQAIRRATRLAVAMEARGFGAGDRTWARESTFTRLDLWVCLAGVLIAGTAVTAAVWAGTWNFLIGAT</sequence>
<dbReference type="CDD" id="cd16914">
    <property type="entry name" value="EcfT"/>
    <property type="match status" value="1"/>
</dbReference>
<feature type="transmembrane region" description="Helical" evidence="6">
    <location>
        <begin position="106"/>
        <end position="127"/>
    </location>
</feature>
<feature type="transmembrane region" description="Helical" evidence="6">
    <location>
        <begin position="237"/>
        <end position="257"/>
    </location>
</feature>
<keyword evidence="2" id="KW-1003">Cell membrane</keyword>
<keyword evidence="8" id="KW-1185">Reference proteome</keyword>
<dbReference type="Proteomes" id="UP001597307">
    <property type="component" value="Unassembled WGS sequence"/>
</dbReference>
<keyword evidence="3 6" id="KW-0812">Transmembrane</keyword>
<proteinExistence type="predicted"/>
<dbReference type="InterPro" id="IPR051611">
    <property type="entry name" value="ECF_transporter_component"/>
</dbReference>
<feature type="transmembrane region" description="Helical" evidence="6">
    <location>
        <begin position="24"/>
        <end position="48"/>
    </location>
</feature>
<evidence type="ECO:0000256" key="5">
    <source>
        <dbReference type="ARBA" id="ARBA00023136"/>
    </source>
</evidence>
<dbReference type="PANTHER" id="PTHR34857">
    <property type="entry name" value="SLL0384 PROTEIN"/>
    <property type="match status" value="1"/>
</dbReference>
<dbReference type="InterPro" id="IPR003339">
    <property type="entry name" value="ABC/ECF_trnsptr_transmembrane"/>
</dbReference>
<evidence type="ECO:0000256" key="2">
    <source>
        <dbReference type="ARBA" id="ARBA00022475"/>
    </source>
</evidence>
<keyword evidence="4 6" id="KW-1133">Transmembrane helix</keyword>
<accession>A0ABW4Q6A5</accession>
<evidence type="ECO:0000256" key="4">
    <source>
        <dbReference type="ARBA" id="ARBA00022989"/>
    </source>
</evidence>
<comment type="subcellular location">
    <subcellularLocation>
        <location evidence="1">Membrane</location>
        <topology evidence="1">Multi-pass membrane protein</topology>
    </subcellularLocation>
</comment>
<dbReference type="EMBL" id="JBHUGA010000011">
    <property type="protein sequence ID" value="MFD1846101.1"/>
    <property type="molecule type" value="Genomic_DNA"/>
</dbReference>
<evidence type="ECO:0000256" key="1">
    <source>
        <dbReference type="ARBA" id="ARBA00004141"/>
    </source>
</evidence>
<keyword evidence="5 6" id="KW-0472">Membrane</keyword>
<dbReference type="PANTHER" id="PTHR34857:SF2">
    <property type="entry name" value="SLL0384 PROTEIN"/>
    <property type="match status" value="1"/>
</dbReference>
<feature type="transmembrane region" description="Helical" evidence="6">
    <location>
        <begin position="68"/>
        <end position="86"/>
    </location>
</feature>
<name>A0ABW4Q6A5_9MICC</name>
<dbReference type="Pfam" id="PF02361">
    <property type="entry name" value="CbiQ"/>
    <property type="match status" value="1"/>
</dbReference>
<reference evidence="8" key="1">
    <citation type="journal article" date="2019" name="Int. J. Syst. Evol. Microbiol.">
        <title>The Global Catalogue of Microorganisms (GCM) 10K type strain sequencing project: providing services to taxonomists for standard genome sequencing and annotation.</title>
        <authorList>
            <consortium name="The Broad Institute Genomics Platform"/>
            <consortium name="The Broad Institute Genome Sequencing Center for Infectious Disease"/>
            <person name="Wu L."/>
            <person name="Ma J."/>
        </authorList>
    </citation>
    <scope>NUCLEOTIDE SEQUENCE [LARGE SCALE GENOMIC DNA]</scope>
    <source>
        <strain evidence="8">JCM 11496</strain>
    </source>
</reference>
<evidence type="ECO:0000256" key="6">
    <source>
        <dbReference type="SAM" id="Phobius"/>
    </source>
</evidence>
<comment type="caution">
    <text evidence="7">The sequence shown here is derived from an EMBL/GenBank/DDBJ whole genome shotgun (WGS) entry which is preliminary data.</text>
</comment>
<evidence type="ECO:0000256" key="3">
    <source>
        <dbReference type="ARBA" id="ARBA00022692"/>
    </source>
</evidence>
<gene>
    <name evidence="7" type="ORF">ACFSFX_05765</name>
</gene>
<evidence type="ECO:0000313" key="8">
    <source>
        <dbReference type="Proteomes" id="UP001597307"/>
    </source>
</evidence>